<protein>
    <recommendedName>
        <fullName evidence="3">Outer membrane protein beta-barrel domain-containing protein</fullName>
    </recommendedName>
</protein>
<keyword evidence="2" id="KW-1185">Reference proteome</keyword>
<gene>
    <name evidence="1" type="ORF">LPB303_08915</name>
</gene>
<evidence type="ECO:0008006" key="3">
    <source>
        <dbReference type="Google" id="ProtNLM"/>
    </source>
</evidence>
<dbReference type="OrthoDB" id="5381546at2"/>
<sequence>MKIKNILILPIMLLLFNNIIAQEGPIIKEKSWYVPDYVKTQFAGNIGLFSVGAGYQLFDKVLYSELLYGFVPKSASKAENIHLITIKNTFPIYRKKIGENLTITPIAGVATTLDIGTTTFTTLPSLYPDGYYVPTAFHFTFFGGVMVHKDFKKSKTFKGVDFYAELGTVETYLWYAIATKEVNLIDVFSTSIGVNFYF</sequence>
<reference evidence="1 2" key="1">
    <citation type="submission" date="2016-02" db="EMBL/GenBank/DDBJ databases">
        <title>Draft genome sequence of Polaribacter atrinae KACC17473.</title>
        <authorList>
            <person name="Shin S.-K."/>
            <person name="Yi H."/>
        </authorList>
    </citation>
    <scope>NUCLEOTIDE SEQUENCE [LARGE SCALE GENOMIC DNA]</scope>
    <source>
        <strain evidence="1 2">KACC 17473</strain>
    </source>
</reference>
<proteinExistence type="predicted"/>
<dbReference type="EMBL" id="LVWE01000032">
    <property type="protein sequence ID" value="OAD45049.1"/>
    <property type="molecule type" value="Genomic_DNA"/>
</dbReference>
<dbReference type="AlphaFoldDB" id="A0A176TBA8"/>
<evidence type="ECO:0000313" key="2">
    <source>
        <dbReference type="Proteomes" id="UP000076923"/>
    </source>
</evidence>
<dbReference type="STRING" id="1333662.LPB303_08915"/>
<name>A0A176TBA8_9FLAO</name>
<dbReference type="Proteomes" id="UP000076923">
    <property type="component" value="Unassembled WGS sequence"/>
</dbReference>
<accession>A0A176TBA8</accession>
<organism evidence="1 2">
    <name type="scientific">Polaribacter atrinae</name>
    <dbReference type="NCBI Taxonomy" id="1333662"/>
    <lineage>
        <taxon>Bacteria</taxon>
        <taxon>Pseudomonadati</taxon>
        <taxon>Bacteroidota</taxon>
        <taxon>Flavobacteriia</taxon>
        <taxon>Flavobacteriales</taxon>
        <taxon>Flavobacteriaceae</taxon>
    </lineage>
</organism>
<evidence type="ECO:0000313" key="1">
    <source>
        <dbReference type="EMBL" id="OAD45049.1"/>
    </source>
</evidence>
<comment type="caution">
    <text evidence="1">The sequence shown here is derived from an EMBL/GenBank/DDBJ whole genome shotgun (WGS) entry which is preliminary data.</text>
</comment>
<dbReference type="RefSeq" id="WP_068449681.1">
    <property type="nucleotide sequence ID" value="NZ_CAXHZY010000005.1"/>
</dbReference>